<name>A0A7W8CZB2_9FIRM</name>
<dbReference type="RefSeq" id="WP_183328332.1">
    <property type="nucleotide sequence ID" value="NZ_JACHHK010000003.1"/>
</dbReference>
<dbReference type="Gene3D" id="3.40.50.1000">
    <property type="entry name" value="HAD superfamily/HAD-like"/>
    <property type="match status" value="1"/>
</dbReference>
<accession>A0A7W8CZB2</accession>
<dbReference type="Gene3D" id="3.30.1240.10">
    <property type="match status" value="1"/>
</dbReference>
<dbReference type="InterPro" id="IPR036412">
    <property type="entry name" value="HAD-like_sf"/>
</dbReference>
<sequence length="276" mass="29968">MKLNTVILDIDGSLMPIGGGLYVSPQVRDALLAAEKAGYTFILNSARESAGVLPLAYQLKMDTYGGYAVSNNGTQVVELKTGETFIGYHLTLEQGRQVWEIGKACGIVPCLNVGSWMIASDLTGGYRMDHHNCDADYIITDHYEKYTDSPIWKGCYSGDPEKLAVLFPKLKTELAAIGLNAVYSVPRIIDIIPAGVDKMKILDELFAKTGIEWQHCTAIGDTDGDVSCIKKAAYGVTLENGSAACKAAADRILPSVDEDGCLVWLKELAEHPYESH</sequence>
<dbReference type="InterPro" id="IPR023214">
    <property type="entry name" value="HAD_sf"/>
</dbReference>
<dbReference type="GO" id="GO:0016791">
    <property type="term" value="F:phosphatase activity"/>
    <property type="evidence" value="ECO:0007669"/>
    <property type="project" value="TreeGrafter"/>
</dbReference>
<dbReference type="EMBL" id="JACHHK010000003">
    <property type="protein sequence ID" value="MBB5183077.1"/>
    <property type="molecule type" value="Genomic_DNA"/>
</dbReference>
<dbReference type="PANTHER" id="PTHR10000">
    <property type="entry name" value="PHOSPHOSERINE PHOSPHATASE"/>
    <property type="match status" value="1"/>
</dbReference>
<evidence type="ECO:0000313" key="1">
    <source>
        <dbReference type="EMBL" id="MBB5183077.1"/>
    </source>
</evidence>
<protein>
    <submittedName>
        <fullName evidence="1">Uncharacterized protein</fullName>
    </submittedName>
</protein>
<dbReference type="Pfam" id="PF08282">
    <property type="entry name" value="Hydrolase_3"/>
    <property type="match status" value="1"/>
</dbReference>
<comment type="caution">
    <text evidence="1">The sequence shown here is derived from an EMBL/GenBank/DDBJ whole genome shotgun (WGS) entry which is preliminary data.</text>
</comment>
<keyword evidence="2" id="KW-1185">Reference proteome</keyword>
<dbReference type="GO" id="GO:0000287">
    <property type="term" value="F:magnesium ion binding"/>
    <property type="evidence" value="ECO:0007669"/>
    <property type="project" value="TreeGrafter"/>
</dbReference>
<dbReference type="Proteomes" id="UP000539953">
    <property type="component" value="Unassembled WGS sequence"/>
</dbReference>
<proteinExistence type="predicted"/>
<gene>
    <name evidence="1" type="ORF">HNQ47_001097</name>
</gene>
<dbReference type="SUPFAM" id="SSF56784">
    <property type="entry name" value="HAD-like"/>
    <property type="match status" value="1"/>
</dbReference>
<dbReference type="PANTHER" id="PTHR10000:SF8">
    <property type="entry name" value="HAD SUPERFAMILY HYDROLASE-LIKE, TYPE 3"/>
    <property type="match status" value="1"/>
</dbReference>
<reference evidence="1 2" key="1">
    <citation type="submission" date="2020-08" db="EMBL/GenBank/DDBJ databases">
        <title>Genomic Encyclopedia of Type Strains, Phase IV (KMG-IV): sequencing the most valuable type-strain genomes for metagenomic binning, comparative biology and taxonomic classification.</title>
        <authorList>
            <person name="Goeker M."/>
        </authorList>
    </citation>
    <scope>NUCLEOTIDE SEQUENCE [LARGE SCALE GENOMIC DNA]</scope>
    <source>
        <strain evidence="1 2">DSM 25799</strain>
    </source>
</reference>
<dbReference type="GO" id="GO:0005829">
    <property type="term" value="C:cytosol"/>
    <property type="evidence" value="ECO:0007669"/>
    <property type="project" value="TreeGrafter"/>
</dbReference>
<dbReference type="AlphaFoldDB" id="A0A7W8CZB2"/>
<organism evidence="1 2">
    <name type="scientific">Catenisphaera adipataccumulans</name>
    <dbReference type="NCBI Taxonomy" id="700500"/>
    <lineage>
        <taxon>Bacteria</taxon>
        <taxon>Bacillati</taxon>
        <taxon>Bacillota</taxon>
        <taxon>Erysipelotrichia</taxon>
        <taxon>Erysipelotrichales</taxon>
        <taxon>Erysipelotrichaceae</taxon>
        <taxon>Catenisphaera</taxon>
    </lineage>
</organism>
<evidence type="ECO:0000313" key="2">
    <source>
        <dbReference type="Proteomes" id="UP000539953"/>
    </source>
</evidence>